<dbReference type="PANTHER" id="PTHR43488:SF2">
    <property type="entry name" value="GLUTAMATE-PYRUVATE AMINOTRANSFERASE ALAA"/>
    <property type="match status" value="1"/>
</dbReference>
<dbReference type="EMBL" id="JACXWD010000036">
    <property type="protein sequence ID" value="MBD3868584.1"/>
    <property type="molecule type" value="Genomic_DNA"/>
</dbReference>
<dbReference type="Proteomes" id="UP000648239">
    <property type="component" value="Unassembled WGS sequence"/>
</dbReference>
<feature type="region of interest" description="Disordered" evidence="7">
    <location>
        <begin position="36"/>
        <end position="62"/>
    </location>
</feature>
<feature type="domain" description="Aminotransferase class I/classII large" evidence="8">
    <location>
        <begin position="64"/>
        <end position="354"/>
    </location>
</feature>
<dbReference type="GO" id="GO:0030170">
    <property type="term" value="F:pyridoxal phosphate binding"/>
    <property type="evidence" value="ECO:0007669"/>
    <property type="project" value="InterPro"/>
</dbReference>
<keyword evidence="3 9" id="KW-0032">Aminotransferase</keyword>
<comment type="cofactor">
    <cofactor evidence="1">
        <name>pyridoxal 5'-phosphate</name>
        <dbReference type="ChEBI" id="CHEBI:597326"/>
    </cofactor>
</comment>
<reference evidence="9 10" key="1">
    <citation type="submission" date="2020-08" db="EMBL/GenBank/DDBJ databases">
        <title>Acidobacteriota in marine sediments use diverse sulfur dissimilation pathways.</title>
        <authorList>
            <person name="Wasmund K."/>
        </authorList>
    </citation>
    <scope>NUCLEOTIDE SEQUENCE [LARGE SCALE GENOMIC DNA]</scope>
    <source>
        <strain evidence="9">MAG AM4</strain>
    </source>
</reference>
<evidence type="ECO:0000313" key="10">
    <source>
        <dbReference type="Proteomes" id="UP000648239"/>
    </source>
</evidence>
<evidence type="ECO:0000256" key="1">
    <source>
        <dbReference type="ARBA" id="ARBA00001933"/>
    </source>
</evidence>
<evidence type="ECO:0000256" key="2">
    <source>
        <dbReference type="ARBA" id="ARBA00007441"/>
    </source>
</evidence>
<comment type="caution">
    <text evidence="9">The sequence shown here is derived from an EMBL/GenBank/DDBJ whole genome shotgun (WGS) entry which is preliminary data.</text>
</comment>
<dbReference type="InterPro" id="IPR015421">
    <property type="entry name" value="PyrdxlP-dep_Trfase_major"/>
</dbReference>
<comment type="similarity">
    <text evidence="2">Belongs to the class-I pyridoxal-phosphate-dependent aminotransferase family.</text>
</comment>
<dbReference type="InterPro" id="IPR015424">
    <property type="entry name" value="PyrdxlP-dep_Trfase"/>
</dbReference>
<dbReference type="SUPFAM" id="SSF53383">
    <property type="entry name" value="PLP-dependent transferases"/>
    <property type="match status" value="1"/>
</dbReference>
<dbReference type="CDD" id="cd00609">
    <property type="entry name" value="AAT_like"/>
    <property type="match status" value="1"/>
</dbReference>
<evidence type="ECO:0000256" key="3">
    <source>
        <dbReference type="ARBA" id="ARBA00022576"/>
    </source>
</evidence>
<evidence type="ECO:0000256" key="5">
    <source>
        <dbReference type="ARBA" id="ARBA00022898"/>
    </source>
</evidence>
<dbReference type="InterPro" id="IPR051926">
    <property type="entry name" value="Ala_Aminotransferase"/>
</dbReference>
<name>A0A8J6Y3H9_9BACT</name>
<keyword evidence="4" id="KW-0808">Transferase</keyword>
<dbReference type="EC" id="2.6.1.2" evidence="6"/>
<dbReference type="InterPro" id="IPR004839">
    <property type="entry name" value="Aminotransferase_I/II_large"/>
</dbReference>
<dbReference type="Gene3D" id="3.40.640.10">
    <property type="entry name" value="Type I PLP-dependent aspartate aminotransferase-like (Major domain)"/>
    <property type="match status" value="1"/>
</dbReference>
<dbReference type="Pfam" id="PF00155">
    <property type="entry name" value="Aminotran_1_2"/>
    <property type="match status" value="1"/>
</dbReference>
<protein>
    <recommendedName>
        <fullName evidence="6">alanine transaminase</fullName>
        <ecNumber evidence="6">2.6.1.2</ecNumber>
    </recommendedName>
</protein>
<dbReference type="PANTHER" id="PTHR43488">
    <property type="entry name" value="GLUTAMATE-PYRUVATE AMINOTRANSFERASE ALAA"/>
    <property type="match status" value="1"/>
</dbReference>
<dbReference type="Gene3D" id="3.90.1150.10">
    <property type="entry name" value="Aspartate Aminotransferase, domain 1"/>
    <property type="match status" value="1"/>
</dbReference>
<dbReference type="InterPro" id="IPR015422">
    <property type="entry name" value="PyrdxlP-dep_Trfase_small"/>
</dbReference>
<evidence type="ECO:0000256" key="7">
    <source>
        <dbReference type="SAM" id="MobiDB-lite"/>
    </source>
</evidence>
<keyword evidence="5" id="KW-0663">Pyridoxal phosphate</keyword>
<gene>
    <name evidence="9" type="ORF">IFK94_10715</name>
</gene>
<sequence length="388" mass="42689">MFSSRFTRWNLHPNRISQAVQERRRSGQELLDLTCTNPTRAGLAPGDPLPEAPPFSRMYRPLPRGLRPAREAVAATYRRQGIDVDPDHVVLTASTSEAYSWLFKLLSDPGDRVLVPAPSYPLFEFLAGMEMVEPAPYALVYEDGWRIDLPALLAQLVENPRALVLVHPNNPTGSYVKREEWKAIAAACGEFDVPVISDEVFLSYTLEEKDDRAGSLAAADACLTFSLGGLSKEAGLPQMKLGWIVVAGPARLRDRALARLDLVADTYLSIGTPVQEQAEALLEYGGSRKAMIHTRVRENYRTLLRIAAGEPSVTVLQAEGGWSAIVRVPAVMEEEDRVVQLVLRDGVLVQPGFFYDMATGVHLVVSLLTDPGDFSAGLHRLIRSMGEA</sequence>
<dbReference type="GO" id="GO:0004021">
    <property type="term" value="F:L-alanine:2-oxoglutarate aminotransferase activity"/>
    <property type="evidence" value="ECO:0007669"/>
    <property type="project" value="UniProtKB-EC"/>
</dbReference>
<proteinExistence type="inferred from homology"/>
<accession>A0A8J6Y3H9</accession>
<evidence type="ECO:0000256" key="4">
    <source>
        <dbReference type="ARBA" id="ARBA00022679"/>
    </source>
</evidence>
<organism evidence="9 10">
    <name type="scientific">Candidatus Polarisedimenticola svalbardensis</name>
    <dbReference type="NCBI Taxonomy" id="2886004"/>
    <lineage>
        <taxon>Bacteria</taxon>
        <taxon>Pseudomonadati</taxon>
        <taxon>Acidobacteriota</taxon>
        <taxon>Candidatus Polarisedimenticolia</taxon>
        <taxon>Candidatus Polarisedimenticolales</taxon>
        <taxon>Candidatus Polarisedimenticolaceae</taxon>
        <taxon>Candidatus Polarisedimenticola</taxon>
    </lineage>
</organism>
<evidence type="ECO:0000313" key="9">
    <source>
        <dbReference type="EMBL" id="MBD3868584.1"/>
    </source>
</evidence>
<evidence type="ECO:0000256" key="6">
    <source>
        <dbReference type="ARBA" id="ARBA00026106"/>
    </source>
</evidence>
<evidence type="ECO:0000259" key="8">
    <source>
        <dbReference type="Pfam" id="PF00155"/>
    </source>
</evidence>
<dbReference type="AlphaFoldDB" id="A0A8J6Y3H9"/>